<dbReference type="InterPro" id="IPR001878">
    <property type="entry name" value="Znf_CCHC"/>
</dbReference>
<keyword evidence="4" id="KW-1185">Reference proteome</keyword>
<gene>
    <name evidence="3" type="ORF">DMAD_02433</name>
</gene>
<proteinExistence type="predicted"/>
<feature type="compositionally biased region" description="Polar residues" evidence="1">
    <location>
        <begin position="261"/>
        <end position="280"/>
    </location>
</feature>
<reference evidence="3 4" key="1">
    <citation type="submission" date="2024-02" db="EMBL/GenBank/DDBJ databases">
        <title>A chromosome-level genome assembly of Drosophila madeirensis, a fruit fly species endemic to Madeira island.</title>
        <authorList>
            <person name="Tomihara K."/>
            <person name="Llopart A."/>
            <person name="Yamamoto D."/>
        </authorList>
    </citation>
    <scope>NUCLEOTIDE SEQUENCE [LARGE SCALE GENOMIC DNA]</scope>
    <source>
        <strain evidence="3 4">RF1</strain>
    </source>
</reference>
<dbReference type="GO" id="GO:0008270">
    <property type="term" value="F:zinc ion binding"/>
    <property type="evidence" value="ECO:0007669"/>
    <property type="project" value="InterPro"/>
</dbReference>
<feature type="compositionally biased region" description="Polar residues" evidence="1">
    <location>
        <begin position="194"/>
        <end position="209"/>
    </location>
</feature>
<evidence type="ECO:0000313" key="4">
    <source>
        <dbReference type="Proteomes" id="UP001500889"/>
    </source>
</evidence>
<protein>
    <recommendedName>
        <fullName evidence="2">CCHC-type domain-containing protein</fullName>
    </recommendedName>
</protein>
<evidence type="ECO:0000313" key="3">
    <source>
        <dbReference type="EMBL" id="BFG03094.1"/>
    </source>
</evidence>
<evidence type="ECO:0000256" key="1">
    <source>
        <dbReference type="SAM" id="MobiDB-lite"/>
    </source>
</evidence>
<feature type="region of interest" description="Disordered" evidence="1">
    <location>
        <begin position="171"/>
        <end position="280"/>
    </location>
</feature>
<sequence length="280" mass="32489">MIPNQRDVSGARGVERMQRWGVTFDGASDPLRFIERLEERAVSHRVDTRSLAQGVPELLKGTAEDWFRTTHLQGEPWNVFRREFFDFFLPPRYFQRLEDEIRMRYQREKEGYKQYLVDIRLMMNRAGYSEAQELERVYENLLPEYQLYVRRMDFRTFKQLTQLVINFEVTREREHQRQARTRTGSAAMPKRGTGASSPKPGSQWTTSNAAVVPKEGKDPGTIGNTSSEKPVDTRNACRNCGVLGHFARESPSHKAKETENAQRPSSNPGHMRGQTSESWD</sequence>
<dbReference type="Proteomes" id="UP001500889">
    <property type="component" value="Chromosome E"/>
</dbReference>
<evidence type="ECO:0000259" key="2">
    <source>
        <dbReference type="Pfam" id="PF00098"/>
    </source>
</evidence>
<dbReference type="EMBL" id="AP029267">
    <property type="protein sequence ID" value="BFG03094.1"/>
    <property type="molecule type" value="Genomic_DNA"/>
</dbReference>
<dbReference type="GO" id="GO:0003676">
    <property type="term" value="F:nucleic acid binding"/>
    <property type="evidence" value="ECO:0007669"/>
    <property type="project" value="InterPro"/>
</dbReference>
<dbReference type="Pfam" id="PF00098">
    <property type="entry name" value="zf-CCHC"/>
    <property type="match status" value="1"/>
</dbReference>
<organism evidence="3 4">
    <name type="scientific">Drosophila madeirensis</name>
    <name type="common">Fruit fly</name>
    <dbReference type="NCBI Taxonomy" id="30013"/>
    <lineage>
        <taxon>Eukaryota</taxon>
        <taxon>Metazoa</taxon>
        <taxon>Ecdysozoa</taxon>
        <taxon>Arthropoda</taxon>
        <taxon>Hexapoda</taxon>
        <taxon>Insecta</taxon>
        <taxon>Pterygota</taxon>
        <taxon>Neoptera</taxon>
        <taxon>Endopterygota</taxon>
        <taxon>Diptera</taxon>
        <taxon>Brachycera</taxon>
        <taxon>Muscomorpha</taxon>
        <taxon>Ephydroidea</taxon>
        <taxon>Drosophilidae</taxon>
        <taxon>Drosophila</taxon>
        <taxon>Sophophora</taxon>
    </lineage>
</organism>
<feature type="compositionally biased region" description="Basic and acidic residues" evidence="1">
    <location>
        <begin position="246"/>
        <end position="260"/>
    </location>
</feature>
<accession>A0AAU9G4R0</accession>
<feature type="domain" description="CCHC-type" evidence="2">
    <location>
        <begin position="236"/>
        <end position="249"/>
    </location>
</feature>
<dbReference type="AlphaFoldDB" id="A0AAU9G4R0"/>
<name>A0AAU9G4R0_DROMD</name>